<dbReference type="PROSITE" id="PS50213">
    <property type="entry name" value="FAS1"/>
    <property type="match status" value="1"/>
</dbReference>
<evidence type="ECO:0000259" key="3">
    <source>
        <dbReference type="PROSITE" id="PS50213"/>
    </source>
</evidence>
<feature type="signal peptide" evidence="2">
    <location>
        <begin position="1"/>
        <end position="22"/>
    </location>
</feature>
<name>A0A951U8H8_9CYAN</name>
<dbReference type="Gene3D" id="2.30.180.10">
    <property type="entry name" value="FAS1 domain"/>
    <property type="match status" value="1"/>
</dbReference>
<dbReference type="InterPro" id="IPR036378">
    <property type="entry name" value="FAS1_dom_sf"/>
</dbReference>
<feature type="region of interest" description="Disordered" evidence="1">
    <location>
        <begin position="32"/>
        <end position="58"/>
    </location>
</feature>
<dbReference type="AlphaFoldDB" id="A0A951U8H8"/>
<keyword evidence="2" id="KW-0732">Signal</keyword>
<dbReference type="Pfam" id="PF02469">
    <property type="entry name" value="Fasciclin"/>
    <property type="match status" value="1"/>
</dbReference>
<evidence type="ECO:0000313" key="5">
    <source>
        <dbReference type="Proteomes" id="UP000753908"/>
    </source>
</evidence>
<feature type="domain" description="FAS1" evidence="3">
    <location>
        <begin position="64"/>
        <end position="197"/>
    </location>
</feature>
<dbReference type="PANTHER" id="PTHR10900:SF77">
    <property type="entry name" value="FI19380P1"/>
    <property type="match status" value="1"/>
</dbReference>
<reference evidence="4" key="2">
    <citation type="journal article" date="2022" name="Microbiol. Resour. Announc.">
        <title>Metagenome Sequencing to Explore Phylogenomics of Terrestrial Cyanobacteria.</title>
        <authorList>
            <person name="Ward R.D."/>
            <person name="Stajich J.E."/>
            <person name="Johansen J.R."/>
            <person name="Huntemann M."/>
            <person name="Clum A."/>
            <person name="Foster B."/>
            <person name="Foster B."/>
            <person name="Roux S."/>
            <person name="Palaniappan K."/>
            <person name="Varghese N."/>
            <person name="Mukherjee S."/>
            <person name="Reddy T.B.K."/>
            <person name="Daum C."/>
            <person name="Copeland A."/>
            <person name="Chen I.A."/>
            <person name="Ivanova N.N."/>
            <person name="Kyrpides N.C."/>
            <person name="Shapiro N."/>
            <person name="Eloe-Fadrosh E.A."/>
            <person name="Pietrasiak N."/>
        </authorList>
    </citation>
    <scope>NUCLEOTIDE SEQUENCE</scope>
    <source>
        <strain evidence="4">CPER-KK1</strain>
    </source>
</reference>
<feature type="chain" id="PRO_5037698947" evidence="2">
    <location>
        <begin position="23"/>
        <end position="202"/>
    </location>
</feature>
<protein>
    <submittedName>
        <fullName evidence="4">Fasciclin domain-containing protein</fullName>
    </submittedName>
</protein>
<dbReference type="FunFam" id="2.30.180.10:FF:000019">
    <property type="entry name" value="Cell surface lipoprotein"/>
    <property type="match status" value="1"/>
</dbReference>
<accession>A0A951U8H8</accession>
<reference evidence="4" key="1">
    <citation type="submission" date="2021-05" db="EMBL/GenBank/DDBJ databases">
        <authorList>
            <person name="Pietrasiak N."/>
            <person name="Ward R."/>
            <person name="Stajich J.E."/>
            <person name="Kurbessoian T."/>
        </authorList>
    </citation>
    <scope>NUCLEOTIDE SEQUENCE</scope>
    <source>
        <strain evidence="4">CPER-KK1</strain>
    </source>
</reference>
<evidence type="ECO:0000256" key="2">
    <source>
        <dbReference type="SAM" id="SignalP"/>
    </source>
</evidence>
<proteinExistence type="predicted"/>
<dbReference type="PANTHER" id="PTHR10900">
    <property type="entry name" value="PERIOSTIN-RELATED"/>
    <property type="match status" value="1"/>
</dbReference>
<sequence>MKRINGISKIVLVGLVSLSSVAALSACSQNTPEANVSQSPVAEAPEVPPANSPAVTASPDAAASGTIVELASTNDSFKTFTKAVEAADLTETLSAQGPYTVFAPTDAAFEALPDGVVDNLLKPENKEQLVQLLTYHVVPGKVTSSQIKPGEVGTVQGTPVNVQVDSASSAVKVNDATVTQPDIEASNGVIHAVDKVIMPPQT</sequence>
<dbReference type="SMART" id="SM00554">
    <property type="entry name" value="FAS1"/>
    <property type="match status" value="1"/>
</dbReference>
<dbReference type="EMBL" id="JAHHIF010000005">
    <property type="protein sequence ID" value="MBW4543765.1"/>
    <property type="molecule type" value="Genomic_DNA"/>
</dbReference>
<dbReference type="Proteomes" id="UP000753908">
    <property type="component" value="Unassembled WGS sequence"/>
</dbReference>
<dbReference type="InterPro" id="IPR000782">
    <property type="entry name" value="FAS1_domain"/>
</dbReference>
<comment type="caution">
    <text evidence="4">The sequence shown here is derived from an EMBL/GenBank/DDBJ whole genome shotgun (WGS) entry which is preliminary data.</text>
</comment>
<evidence type="ECO:0000256" key="1">
    <source>
        <dbReference type="SAM" id="MobiDB-lite"/>
    </source>
</evidence>
<evidence type="ECO:0000313" key="4">
    <source>
        <dbReference type="EMBL" id="MBW4543765.1"/>
    </source>
</evidence>
<organism evidence="4 5">
    <name type="scientific">Symplocastrum torsivum CPER-KK1</name>
    <dbReference type="NCBI Taxonomy" id="450513"/>
    <lineage>
        <taxon>Bacteria</taxon>
        <taxon>Bacillati</taxon>
        <taxon>Cyanobacteriota</taxon>
        <taxon>Cyanophyceae</taxon>
        <taxon>Oscillatoriophycideae</taxon>
        <taxon>Oscillatoriales</taxon>
        <taxon>Microcoleaceae</taxon>
        <taxon>Symplocastrum</taxon>
    </lineage>
</organism>
<dbReference type="PROSITE" id="PS51257">
    <property type="entry name" value="PROKAR_LIPOPROTEIN"/>
    <property type="match status" value="1"/>
</dbReference>
<dbReference type="InterPro" id="IPR050904">
    <property type="entry name" value="Adhesion/Biosynth-related"/>
</dbReference>
<dbReference type="SUPFAM" id="SSF82153">
    <property type="entry name" value="FAS1 domain"/>
    <property type="match status" value="1"/>
</dbReference>
<gene>
    <name evidence="4" type="ORF">KME25_04855</name>
</gene>